<accession>A0ACC1Q1R8</accession>
<reference evidence="1" key="1">
    <citation type="submission" date="2022-08" db="EMBL/GenBank/DDBJ databases">
        <title>Genome Sequence of Pycnoporus sanguineus.</title>
        <authorList>
            <person name="Buettner E."/>
        </authorList>
    </citation>
    <scope>NUCLEOTIDE SEQUENCE</scope>
    <source>
        <strain evidence="1">CG-C14</strain>
    </source>
</reference>
<sequence>MYQPSLAVCALFCIVIISGAIRAIRHPERYRRHGPRSADAATFGGAPSFQNNSFNPMQSNPTGFNPIQSNPTGFNPGFGQSPFGSGSYSVQAPPPPPPPPAPARPPVDTNPANIFAQMKSGTFAADESMPQPQDKYDALRPNPTPLTVQPTGWGGFGNMNGYQGGGYGYQR</sequence>
<dbReference type="Proteomes" id="UP001144978">
    <property type="component" value="Unassembled WGS sequence"/>
</dbReference>
<protein>
    <submittedName>
        <fullName evidence="1">Uncharacterized protein</fullName>
    </submittedName>
</protein>
<organism evidence="1 2">
    <name type="scientific">Trametes sanguinea</name>
    <dbReference type="NCBI Taxonomy" id="158606"/>
    <lineage>
        <taxon>Eukaryota</taxon>
        <taxon>Fungi</taxon>
        <taxon>Dikarya</taxon>
        <taxon>Basidiomycota</taxon>
        <taxon>Agaricomycotina</taxon>
        <taxon>Agaricomycetes</taxon>
        <taxon>Polyporales</taxon>
        <taxon>Polyporaceae</taxon>
        <taxon>Trametes</taxon>
    </lineage>
</organism>
<name>A0ACC1Q1R8_9APHY</name>
<gene>
    <name evidence="1" type="ORF">NUW54_g3073</name>
</gene>
<comment type="caution">
    <text evidence="1">The sequence shown here is derived from an EMBL/GenBank/DDBJ whole genome shotgun (WGS) entry which is preliminary data.</text>
</comment>
<evidence type="ECO:0000313" key="1">
    <source>
        <dbReference type="EMBL" id="KAJ3008655.1"/>
    </source>
</evidence>
<proteinExistence type="predicted"/>
<evidence type="ECO:0000313" key="2">
    <source>
        <dbReference type="Proteomes" id="UP001144978"/>
    </source>
</evidence>
<keyword evidence="2" id="KW-1185">Reference proteome</keyword>
<dbReference type="EMBL" id="JANSHE010000622">
    <property type="protein sequence ID" value="KAJ3008655.1"/>
    <property type="molecule type" value="Genomic_DNA"/>
</dbReference>